<dbReference type="eggNOG" id="COG1192">
    <property type="taxonomic scope" value="Bacteria"/>
</dbReference>
<dbReference type="PANTHER" id="PTHR13696:SF52">
    <property type="entry name" value="PARA FAMILY PROTEIN CT_582"/>
    <property type="match status" value="1"/>
</dbReference>
<sequence>MRTIAIHTSKGGVGKTTLVINLAYELAKLNYRVLVVDLDDQANASLSLGVNEADKLDKASSFEEFKIILETFKERKELIDFLCDYELPSFDYQKYIRSSALNAELEDISTCSGIIDVLPGSYRTTDKAISNLLMPQTRLNTALQTPGIANNYDYVIIDTPPSSTDIAKGGLIAAQYLLIPTQLEYLSVYGINTPLDFMRLVRQQFANKRGMVLGIVPMMTQKRSRLNSMVRKLLEKRLEKEDNIPILPEIHRSDYISQASRVRQPISLFAQQKSPAENIAKEFIALTQKVLERIEFIEKDKKNA</sequence>
<feature type="domain" description="AAA" evidence="1">
    <location>
        <begin position="1"/>
        <end position="206"/>
    </location>
</feature>
<organism evidence="2 3">
    <name type="scientific">Coleofasciculus chthonoplastes PCC 7420</name>
    <dbReference type="NCBI Taxonomy" id="118168"/>
    <lineage>
        <taxon>Bacteria</taxon>
        <taxon>Bacillati</taxon>
        <taxon>Cyanobacteriota</taxon>
        <taxon>Cyanophyceae</taxon>
        <taxon>Coleofasciculales</taxon>
        <taxon>Coleofasciculaceae</taxon>
        <taxon>Coleofasciculus</taxon>
    </lineage>
</organism>
<dbReference type="PANTHER" id="PTHR13696">
    <property type="entry name" value="P-LOOP CONTAINING NUCLEOSIDE TRIPHOSPHATE HYDROLASE"/>
    <property type="match status" value="1"/>
</dbReference>
<gene>
    <name evidence="2" type="ORF">MC7420_3710</name>
</gene>
<dbReference type="RefSeq" id="WP_006103239.1">
    <property type="nucleotide sequence ID" value="NZ_DS989857.1"/>
</dbReference>
<evidence type="ECO:0000259" key="1">
    <source>
        <dbReference type="Pfam" id="PF13614"/>
    </source>
</evidence>
<evidence type="ECO:0000313" key="3">
    <source>
        <dbReference type="Proteomes" id="UP000003835"/>
    </source>
</evidence>
<dbReference type="OrthoDB" id="9815116at2"/>
<protein>
    <recommendedName>
        <fullName evidence="1">AAA domain-containing protein</fullName>
    </recommendedName>
</protein>
<keyword evidence="3" id="KW-1185">Reference proteome</keyword>
<dbReference type="InterPro" id="IPR027417">
    <property type="entry name" value="P-loop_NTPase"/>
</dbReference>
<dbReference type="InterPro" id="IPR050678">
    <property type="entry name" value="DNA_Partitioning_ATPase"/>
</dbReference>
<name>B4VX87_9CYAN</name>
<dbReference type="STRING" id="118168.MC7420_3710"/>
<reference evidence="2 3" key="1">
    <citation type="submission" date="2008-07" db="EMBL/GenBank/DDBJ databases">
        <authorList>
            <person name="Tandeau de Marsac N."/>
            <person name="Ferriera S."/>
            <person name="Johnson J."/>
            <person name="Kravitz S."/>
            <person name="Beeson K."/>
            <person name="Sutton G."/>
            <person name="Rogers Y.-H."/>
            <person name="Friedman R."/>
            <person name="Frazier M."/>
            <person name="Venter J.C."/>
        </authorList>
    </citation>
    <scope>NUCLEOTIDE SEQUENCE [LARGE SCALE GENOMIC DNA]</scope>
    <source>
        <strain evidence="2 3">PCC 7420</strain>
    </source>
</reference>
<dbReference type="EMBL" id="DS989857">
    <property type="protein sequence ID" value="EDX73536.1"/>
    <property type="molecule type" value="Genomic_DNA"/>
</dbReference>
<dbReference type="Proteomes" id="UP000003835">
    <property type="component" value="Unassembled WGS sequence"/>
</dbReference>
<accession>B4VX87</accession>
<dbReference type="CDD" id="cd02042">
    <property type="entry name" value="ParAB_family"/>
    <property type="match status" value="1"/>
</dbReference>
<dbReference type="SUPFAM" id="SSF52540">
    <property type="entry name" value="P-loop containing nucleoside triphosphate hydrolases"/>
    <property type="match status" value="1"/>
</dbReference>
<dbReference type="Gene3D" id="3.40.50.300">
    <property type="entry name" value="P-loop containing nucleotide triphosphate hydrolases"/>
    <property type="match status" value="1"/>
</dbReference>
<dbReference type="HOGENOM" id="CLU_037612_1_4_3"/>
<dbReference type="Pfam" id="PF13614">
    <property type="entry name" value="AAA_31"/>
    <property type="match status" value="1"/>
</dbReference>
<dbReference type="AlphaFoldDB" id="B4VX87"/>
<dbReference type="InterPro" id="IPR025669">
    <property type="entry name" value="AAA_dom"/>
</dbReference>
<evidence type="ECO:0000313" key="2">
    <source>
        <dbReference type="EMBL" id="EDX73536.1"/>
    </source>
</evidence>
<proteinExistence type="predicted"/>